<keyword evidence="3 11" id="KW-0813">Transport</keyword>
<dbReference type="Pfam" id="PF07715">
    <property type="entry name" value="Plug"/>
    <property type="match status" value="1"/>
</dbReference>
<feature type="domain" description="TonB-dependent receptor plug" evidence="15">
    <location>
        <begin position="54"/>
        <end position="159"/>
    </location>
</feature>
<evidence type="ECO:0000256" key="7">
    <source>
        <dbReference type="ARBA" id="ARBA00023077"/>
    </source>
</evidence>
<dbReference type="CDD" id="cd01347">
    <property type="entry name" value="ligand_gated_channel"/>
    <property type="match status" value="1"/>
</dbReference>
<dbReference type="PANTHER" id="PTHR30069:SF29">
    <property type="entry name" value="HEMOGLOBIN AND HEMOGLOBIN-HAPTOGLOBIN-BINDING PROTEIN 1-RELATED"/>
    <property type="match status" value="1"/>
</dbReference>
<evidence type="ECO:0000313" key="17">
    <source>
        <dbReference type="Proteomes" id="UP001595897"/>
    </source>
</evidence>
<dbReference type="InterPro" id="IPR000531">
    <property type="entry name" value="Beta-barrel_TonB"/>
</dbReference>
<protein>
    <submittedName>
        <fullName evidence="16">TonB-dependent receptor plug domain-containing protein</fullName>
    </submittedName>
</protein>
<organism evidence="16 17">
    <name type="scientific">Glaciecola siphonariae</name>
    <dbReference type="NCBI Taxonomy" id="521012"/>
    <lineage>
        <taxon>Bacteria</taxon>
        <taxon>Pseudomonadati</taxon>
        <taxon>Pseudomonadota</taxon>
        <taxon>Gammaproteobacteria</taxon>
        <taxon>Alteromonadales</taxon>
        <taxon>Alteromonadaceae</taxon>
        <taxon>Glaciecola</taxon>
    </lineage>
</organism>
<dbReference type="InterPro" id="IPR039426">
    <property type="entry name" value="TonB-dep_rcpt-like"/>
</dbReference>
<sequence>MKHTLLFLALGYSVSGQALAAQTPQAPSQSVASFDDELETISITGSRSPIAQKYVAGALSVIDQAQIEASGALDLSELLRTIPSVNISQSGPMGTLREIRFRGSESNHVLVMLDGVEINDLGQGGLIDLSHLTLANISRIEVLRGPQSALWGSAAVAGIISITSKTASDSFSANLAAGYGNKNTAQVRGAVSGRDDNFSYSLSLAHLNTDGENIARPSVASGDGEDDGYKNTTAYAKLAYRFSKHNRIDANARLVDYKSDFDSTDFSTGLIADANNVSNGEQHSFGVNWYFSLPKSIWSQQLSYQYSDQENKNFSDAVFSGSTKGEKHRLVYNHTFDIESGHVNVGIDAVDEQYTQAGPVTFGDPNQQQDNKTLSFIADTHQRLGAGLSISASYRADNNDEFDNAYSYRVGLSFQASDTIKTFISYGKAVKNPSFTERFGFFPGTFLGNEALEPESSRSFELGIDTSIADVDVQASWYRAKLQDEILGFVFDADSGLFTAQNATEDSEREGIEIELSRALKQWRWSLSYAYLDASEANAVELRRARHSGSAWLSYDLHTKHSVYVQADYTGTRFDRFFPPFPAPSEVLSLDNYWLLSANYRYNYSEQISASVRISNALDEQFEDVIGFSGQSRRIFASLNYRW</sequence>
<evidence type="ECO:0000259" key="15">
    <source>
        <dbReference type="Pfam" id="PF07715"/>
    </source>
</evidence>
<keyword evidence="4 11" id="KW-1134">Transmembrane beta strand</keyword>
<evidence type="ECO:0000259" key="14">
    <source>
        <dbReference type="Pfam" id="PF00593"/>
    </source>
</evidence>
<dbReference type="Pfam" id="PF00593">
    <property type="entry name" value="TonB_dep_Rec_b-barrel"/>
    <property type="match status" value="1"/>
</dbReference>
<feature type="signal peptide" evidence="13">
    <location>
        <begin position="1"/>
        <end position="20"/>
    </location>
</feature>
<evidence type="ECO:0000256" key="8">
    <source>
        <dbReference type="ARBA" id="ARBA00023136"/>
    </source>
</evidence>
<dbReference type="Gene3D" id="2.40.170.20">
    <property type="entry name" value="TonB-dependent receptor, beta-barrel domain"/>
    <property type="match status" value="1"/>
</dbReference>
<evidence type="ECO:0000256" key="9">
    <source>
        <dbReference type="ARBA" id="ARBA00023170"/>
    </source>
</evidence>
<dbReference type="Proteomes" id="UP001595897">
    <property type="component" value="Unassembled WGS sequence"/>
</dbReference>
<keyword evidence="17" id="KW-1185">Reference proteome</keyword>
<dbReference type="RefSeq" id="WP_382407852.1">
    <property type="nucleotide sequence ID" value="NZ_JBHSGU010000002.1"/>
</dbReference>
<dbReference type="InterPro" id="IPR012910">
    <property type="entry name" value="Plug_dom"/>
</dbReference>
<dbReference type="Gene3D" id="2.170.130.10">
    <property type="entry name" value="TonB-dependent receptor, plug domain"/>
    <property type="match status" value="1"/>
</dbReference>
<evidence type="ECO:0000256" key="2">
    <source>
        <dbReference type="ARBA" id="ARBA00008143"/>
    </source>
</evidence>
<keyword evidence="8 11" id="KW-0472">Membrane</keyword>
<evidence type="ECO:0000313" key="16">
    <source>
        <dbReference type="EMBL" id="MFC4700440.1"/>
    </source>
</evidence>
<evidence type="ECO:0000256" key="10">
    <source>
        <dbReference type="ARBA" id="ARBA00023237"/>
    </source>
</evidence>
<accession>A0ABV9LW10</accession>
<proteinExistence type="inferred from homology"/>
<comment type="subcellular location">
    <subcellularLocation>
        <location evidence="1 11">Cell outer membrane</location>
        <topology evidence="1 11">Multi-pass membrane protein</topology>
    </subcellularLocation>
</comment>
<dbReference type="PROSITE" id="PS52016">
    <property type="entry name" value="TONB_DEPENDENT_REC_3"/>
    <property type="match status" value="1"/>
</dbReference>
<comment type="similarity">
    <text evidence="2">Belongs to the TonB-dependent receptor family. Hemoglobin/haptoglobin binding protein subfamily.</text>
</comment>
<keyword evidence="6 13" id="KW-0732">Signal</keyword>
<evidence type="ECO:0000256" key="6">
    <source>
        <dbReference type="ARBA" id="ARBA00022729"/>
    </source>
</evidence>
<evidence type="ECO:0000256" key="12">
    <source>
        <dbReference type="RuleBase" id="RU003357"/>
    </source>
</evidence>
<dbReference type="EMBL" id="JBHSGU010000002">
    <property type="protein sequence ID" value="MFC4700440.1"/>
    <property type="molecule type" value="Genomic_DNA"/>
</dbReference>
<evidence type="ECO:0000256" key="3">
    <source>
        <dbReference type="ARBA" id="ARBA00022448"/>
    </source>
</evidence>
<keyword evidence="9 16" id="KW-0675">Receptor</keyword>
<evidence type="ECO:0000256" key="13">
    <source>
        <dbReference type="SAM" id="SignalP"/>
    </source>
</evidence>
<keyword evidence="10 11" id="KW-0998">Cell outer membrane</keyword>
<evidence type="ECO:0000256" key="11">
    <source>
        <dbReference type="PROSITE-ProRule" id="PRU01360"/>
    </source>
</evidence>
<evidence type="ECO:0000256" key="5">
    <source>
        <dbReference type="ARBA" id="ARBA00022692"/>
    </source>
</evidence>
<feature type="domain" description="TonB-dependent receptor-like beta-barrel" evidence="14">
    <location>
        <begin position="178"/>
        <end position="616"/>
    </location>
</feature>
<comment type="caution">
    <text evidence="16">The sequence shown here is derived from an EMBL/GenBank/DDBJ whole genome shotgun (WGS) entry which is preliminary data.</text>
</comment>
<evidence type="ECO:0000256" key="4">
    <source>
        <dbReference type="ARBA" id="ARBA00022452"/>
    </source>
</evidence>
<dbReference type="InterPro" id="IPR037066">
    <property type="entry name" value="Plug_dom_sf"/>
</dbReference>
<feature type="chain" id="PRO_5046163646" evidence="13">
    <location>
        <begin position="21"/>
        <end position="643"/>
    </location>
</feature>
<dbReference type="PANTHER" id="PTHR30069">
    <property type="entry name" value="TONB-DEPENDENT OUTER MEMBRANE RECEPTOR"/>
    <property type="match status" value="1"/>
</dbReference>
<evidence type="ECO:0000256" key="1">
    <source>
        <dbReference type="ARBA" id="ARBA00004571"/>
    </source>
</evidence>
<keyword evidence="5 11" id="KW-0812">Transmembrane</keyword>
<keyword evidence="7 12" id="KW-0798">TonB box</keyword>
<dbReference type="InterPro" id="IPR036942">
    <property type="entry name" value="Beta-barrel_TonB_sf"/>
</dbReference>
<gene>
    <name evidence="16" type="ORF">ACFO4O_09745</name>
</gene>
<reference evidence="17" key="1">
    <citation type="journal article" date="2019" name="Int. J. Syst. Evol. Microbiol.">
        <title>The Global Catalogue of Microorganisms (GCM) 10K type strain sequencing project: providing services to taxonomists for standard genome sequencing and annotation.</title>
        <authorList>
            <consortium name="The Broad Institute Genomics Platform"/>
            <consortium name="The Broad Institute Genome Sequencing Center for Infectious Disease"/>
            <person name="Wu L."/>
            <person name="Ma J."/>
        </authorList>
    </citation>
    <scope>NUCLEOTIDE SEQUENCE [LARGE SCALE GENOMIC DNA]</scope>
    <source>
        <strain evidence="17">KACC 12507</strain>
    </source>
</reference>
<dbReference type="SUPFAM" id="SSF56935">
    <property type="entry name" value="Porins"/>
    <property type="match status" value="1"/>
</dbReference>
<name>A0ABV9LW10_9ALTE</name>